<organism evidence="2 3">
    <name type="scientific">Hymenobacter arizonensis</name>
    <name type="common">Siccationidurans arizonensis</name>
    <dbReference type="NCBI Taxonomy" id="1227077"/>
    <lineage>
        <taxon>Bacteria</taxon>
        <taxon>Pseudomonadati</taxon>
        <taxon>Bacteroidota</taxon>
        <taxon>Cytophagia</taxon>
        <taxon>Cytophagales</taxon>
        <taxon>Hymenobacteraceae</taxon>
        <taxon>Hymenobacter</taxon>
    </lineage>
</organism>
<dbReference type="AlphaFoldDB" id="A0A1I6BEK2"/>
<keyword evidence="3" id="KW-1185">Reference proteome</keyword>
<dbReference type="Proteomes" id="UP000199029">
    <property type="component" value="Unassembled WGS sequence"/>
</dbReference>
<evidence type="ECO:0000313" key="2">
    <source>
        <dbReference type="EMBL" id="SFQ79334.1"/>
    </source>
</evidence>
<dbReference type="STRING" id="1227077.SAMN04515668_4429"/>
<protein>
    <recommendedName>
        <fullName evidence="4">LTXXQ motif family protein</fullName>
    </recommendedName>
</protein>
<sequence>MYSHHSLLIQRGVVPYLSRIDRRDFFPSRYGAGLCFGLLLATGHAGAQSPRAPVPHRRAPSFTLPVLPTAPASPGLSLAQAQRKAYHQAHVAPVIRGLRRQVAAVLSAEDRQLVDSVQAQMRAIRRRAAPLQDPGPGGSPPPGPPSERHALAQLRAEHQQAMARLAPLAAKHAPFLAALVEGLAPERARWLRELAAIPQPELAADPTRVSDQQWIDHQLRPEVLLISAGEVPATTRRPSAK</sequence>
<evidence type="ECO:0000256" key="1">
    <source>
        <dbReference type="SAM" id="MobiDB-lite"/>
    </source>
</evidence>
<proteinExistence type="predicted"/>
<reference evidence="3" key="1">
    <citation type="submission" date="2016-10" db="EMBL/GenBank/DDBJ databases">
        <authorList>
            <person name="Varghese N."/>
            <person name="Submissions S."/>
        </authorList>
    </citation>
    <scope>NUCLEOTIDE SEQUENCE [LARGE SCALE GENOMIC DNA]</scope>
    <source>
        <strain evidence="3">OR362-8,ATCC BAA-1266,JCM 13504</strain>
    </source>
</reference>
<dbReference type="EMBL" id="FOXS01000008">
    <property type="protein sequence ID" value="SFQ79334.1"/>
    <property type="molecule type" value="Genomic_DNA"/>
</dbReference>
<accession>A0A1I6BEK2</accession>
<evidence type="ECO:0008006" key="4">
    <source>
        <dbReference type="Google" id="ProtNLM"/>
    </source>
</evidence>
<feature type="region of interest" description="Disordered" evidence="1">
    <location>
        <begin position="127"/>
        <end position="148"/>
    </location>
</feature>
<name>A0A1I6BEK2_HYMAR</name>
<evidence type="ECO:0000313" key="3">
    <source>
        <dbReference type="Proteomes" id="UP000199029"/>
    </source>
</evidence>
<gene>
    <name evidence="2" type="ORF">SAMN04515668_4429</name>
</gene>